<dbReference type="Pfam" id="PF13250">
    <property type="entry name" value="SNIPE"/>
    <property type="match status" value="1"/>
</dbReference>
<feature type="region of interest" description="Disordered" evidence="2">
    <location>
        <begin position="449"/>
        <end position="523"/>
    </location>
</feature>
<feature type="coiled-coil region" evidence="1">
    <location>
        <begin position="63"/>
        <end position="117"/>
    </location>
</feature>
<name>A0A935IHD2_9MICO</name>
<protein>
    <submittedName>
        <fullName evidence="4">DUF4041 domain-containing protein</fullName>
    </submittedName>
</protein>
<feature type="compositionally biased region" description="Polar residues" evidence="2">
    <location>
        <begin position="486"/>
        <end position="497"/>
    </location>
</feature>
<comment type="caution">
    <text evidence="4">The sequence shown here is derived from an EMBL/GenBank/DDBJ whole genome shotgun (WGS) entry which is preliminary data.</text>
</comment>
<dbReference type="EMBL" id="JADJIB010000001">
    <property type="protein sequence ID" value="MBK7271952.1"/>
    <property type="molecule type" value="Genomic_DNA"/>
</dbReference>
<gene>
    <name evidence="4" type="ORF">IPI13_01875</name>
</gene>
<keyword evidence="1" id="KW-0175">Coiled coil</keyword>
<evidence type="ECO:0000313" key="5">
    <source>
        <dbReference type="Proteomes" id="UP000726105"/>
    </source>
</evidence>
<evidence type="ECO:0000259" key="3">
    <source>
        <dbReference type="SMART" id="SM00974"/>
    </source>
</evidence>
<evidence type="ECO:0000256" key="1">
    <source>
        <dbReference type="SAM" id="Coils"/>
    </source>
</evidence>
<dbReference type="AlphaFoldDB" id="A0A935IHD2"/>
<sequence length="546" mass="59928">MVFGSGKKIEELEAEVARLTQWVAHLQGTDAVRLSAEIATWQAQLRSTKAAAAAAQDAVTKAIAEEQRIREKLADDLDAAALEETGFYVYRHPLDDAVAYKAALTEAQRRMKDLIRSGRAIESASAWTVNNSAAQGRKMVKDMSTLMLRAYNAEADALVRAVRPHTRSGANSRLEKAAVAIERLGKMMSIRVAPEYHRLRLYEIELTADFMVKKQEEKEAERERRAELREQKRAAAEMLAELGKLKKEQEHYRGLLSKLDPSDAESIRFAEAKLAEISASISGVERRAANIRTGHVYVISNIGAFGPDMVKIGMTRRLDPYARVMELGDASVPFRFDIHAMIFSEDAVSLETRLHQSLAHRKVNFVNPRREFFYATPAEVRAELSTIAGAMLLEFTDSPEAIEWRASGSVDRKTPEPAADAAAEALEALSDAVDSDGDAVEDAEDSVLLADEGTLPSDDFVEPMESPGEGSNPGPTSAPEAVASEPLSQPDQTTSIEPLSRSERPVGDSGPPPSATQVPAAWYPDPHGVARLRYWDGHTWTSHTAP</sequence>
<dbReference type="Pfam" id="PF10708">
    <property type="entry name" value="DUF2510"/>
    <property type="match status" value="1"/>
</dbReference>
<dbReference type="InterPro" id="IPR018306">
    <property type="entry name" value="Phage_T5_Orf172_DNA-bd"/>
</dbReference>
<reference evidence="4 5" key="1">
    <citation type="submission" date="2020-10" db="EMBL/GenBank/DDBJ databases">
        <title>Connecting structure to function with the recovery of over 1000 high-quality activated sludge metagenome-assembled genomes encoding full-length rRNA genes using long-read sequencing.</title>
        <authorList>
            <person name="Singleton C.M."/>
            <person name="Petriglieri F."/>
            <person name="Kristensen J.M."/>
            <person name="Kirkegaard R.H."/>
            <person name="Michaelsen T.Y."/>
            <person name="Andersen M.H."/>
            <person name="Karst S.M."/>
            <person name="Dueholm M.S."/>
            <person name="Nielsen P.H."/>
            <person name="Albertsen M."/>
        </authorList>
    </citation>
    <scope>NUCLEOTIDE SEQUENCE [LARGE SCALE GENOMIC DNA]</scope>
    <source>
        <strain evidence="4">Ega_18-Q3-R5-49_MAXAC.001</strain>
    </source>
</reference>
<evidence type="ECO:0000313" key="4">
    <source>
        <dbReference type="EMBL" id="MBK7271952.1"/>
    </source>
</evidence>
<dbReference type="InterPro" id="IPR018929">
    <property type="entry name" value="DUF2510"/>
</dbReference>
<dbReference type="SMART" id="SM00974">
    <property type="entry name" value="T5orf172"/>
    <property type="match status" value="1"/>
</dbReference>
<feature type="coiled-coil region" evidence="1">
    <location>
        <begin position="211"/>
        <end position="248"/>
    </location>
</feature>
<accession>A0A935IHD2</accession>
<organism evidence="4 5">
    <name type="scientific">Candidatus Phosphoribacter hodrii</name>
    <dbReference type="NCBI Taxonomy" id="2953743"/>
    <lineage>
        <taxon>Bacteria</taxon>
        <taxon>Bacillati</taxon>
        <taxon>Actinomycetota</taxon>
        <taxon>Actinomycetes</taxon>
        <taxon>Micrococcales</taxon>
        <taxon>Dermatophilaceae</taxon>
        <taxon>Candidatus Phosphoribacter</taxon>
    </lineage>
</organism>
<dbReference type="Proteomes" id="UP000726105">
    <property type="component" value="Unassembled WGS sequence"/>
</dbReference>
<feature type="domain" description="Bacteriophage T5 Orf172 DNA-binding" evidence="3">
    <location>
        <begin position="304"/>
        <end position="387"/>
    </location>
</feature>
<evidence type="ECO:0000256" key="2">
    <source>
        <dbReference type="SAM" id="MobiDB-lite"/>
    </source>
</evidence>
<dbReference type="Pfam" id="PF13455">
    <property type="entry name" value="MUG113"/>
    <property type="match status" value="1"/>
</dbReference>
<proteinExistence type="predicted"/>
<dbReference type="InterPro" id="IPR025280">
    <property type="entry name" value="SNIPE"/>
</dbReference>